<gene>
    <name evidence="4" type="ORF">SPARVUS_LOCUS11901221</name>
</gene>
<feature type="non-terminal residue" evidence="4">
    <location>
        <position position="1"/>
    </location>
</feature>
<protein>
    <recommendedName>
        <fullName evidence="3">Rho-GAP domain-containing protein</fullName>
    </recommendedName>
</protein>
<dbReference type="PANTHER" id="PTHR15729">
    <property type="entry name" value="CDC42 GTPASE-ACTIVATING PROTEIN"/>
    <property type="match status" value="1"/>
</dbReference>
<dbReference type="PROSITE" id="PS50238">
    <property type="entry name" value="RHOGAP"/>
    <property type="match status" value="1"/>
</dbReference>
<dbReference type="Gene3D" id="1.10.555.10">
    <property type="entry name" value="Rho GTPase activation protein"/>
    <property type="match status" value="1"/>
</dbReference>
<accession>A0ABN9FJF5</accession>
<evidence type="ECO:0000313" key="4">
    <source>
        <dbReference type="EMBL" id="CAI9595533.1"/>
    </source>
</evidence>
<dbReference type="Pfam" id="PF00620">
    <property type="entry name" value="RhoGAP"/>
    <property type="match status" value="1"/>
</dbReference>
<feature type="compositionally biased region" description="Basic and acidic residues" evidence="2">
    <location>
        <begin position="9"/>
        <end position="25"/>
    </location>
</feature>
<dbReference type="Proteomes" id="UP001162483">
    <property type="component" value="Unassembled WGS sequence"/>
</dbReference>
<sequence>RPSKQRLRQRGDPAGEGLRDRPGEHLLDSGEEVPRVLASCAQFIEKYGIVDGIYRLSGVSSNIQKLRHEFDSERIPDLSRDTYLQDVHCVSSLCKLYFRELPNPLLTYRLYHPFTEAMSATGEEEKLIRVHDLIQQQLPPPHYRTLEYLMRHLFRLSMHSDRTGMHARNLAIIWAPNLLRSRDIWRQLAHPEQMHFVKCEFSLSWWSFSFSMWRLYLVTPSHP</sequence>
<evidence type="ECO:0000256" key="2">
    <source>
        <dbReference type="SAM" id="MobiDB-lite"/>
    </source>
</evidence>
<organism evidence="4 5">
    <name type="scientific">Staurois parvus</name>
    <dbReference type="NCBI Taxonomy" id="386267"/>
    <lineage>
        <taxon>Eukaryota</taxon>
        <taxon>Metazoa</taxon>
        <taxon>Chordata</taxon>
        <taxon>Craniata</taxon>
        <taxon>Vertebrata</taxon>
        <taxon>Euteleostomi</taxon>
        <taxon>Amphibia</taxon>
        <taxon>Batrachia</taxon>
        <taxon>Anura</taxon>
        <taxon>Neobatrachia</taxon>
        <taxon>Ranoidea</taxon>
        <taxon>Ranidae</taxon>
        <taxon>Staurois</taxon>
    </lineage>
</organism>
<dbReference type="InterPro" id="IPR000198">
    <property type="entry name" value="RhoGAP_dom"/>
</dbReference>
<evidence type="ECO:0000313" key="5">
    <source>
        <dbReference type="Proteomes" id="UP001162483"/>
    </source>
</evidence>
<evidence type="ECO:0000259" key="3">
    <source>
        <dbReference type="PROSITE" id="PS50238"/>
    </source>
</evidence>
<reference evidence="4" key="1">
    <citation type="submission" date="2023-05" db="EMBL/GenBank/DDBJ databases">
        <authorList>
            <person name="Stuckert A."/>
        </authorList>
    </citation>
    <scope>NUCLEOTIDE SEQUENCE</scope>
</reference>
<dbReference type="InterPro" id="IPR051576">
    <property type="entry name" value="PX-Rho_GAP"/>
</dbReference>
<keyword evidence="1" id="KW-0343">GTPase activation</keyword>
<dbReference type="SMART" id="SM00324">
    <property type="entry name" value="RhoGAP"/>
    <property type="match status" value="1"/>
</dbReference>
<evidence type="ECO:0000256" key="1">
    <source>
        <dbReference type="ARBA" id="ARBA00022468"/>
    </source>
</evidence>
<comment type="caution">
    <text evidence="4">The sequence shown here is derived from an EMBL/GenBank/DDBJ whole genome shotgun (WGS) entry which is preliminary data.</text>
</comment>
<feature type="domain" description="Rho-GAP" evidence="3">
    <location>
        <begin position="16"/>
        <end position="210"/>
    </location>
</feature>
<dbReference type="SUPFAM" id="SSF48350">
    <property type="entry name" value="GTPase activation domain, GAP"/>
    <property type="match status" value="1"/>
</dbReference>
<dbReference type="InterPro" id="IPR008936">
    <property type="entry name" value="Rho_GTPase_activation_prot"/>
</dbReference>
<dbReference type="EMBL" id="CATNWA010016801">
    <property type="protein sequence ID" value="CAI9595533.1"/>
    <property type="molecule type" value="Genomic_DNA"/>
</dbReference>
<dbReference type="PANTHER" id="PTHR15729:SF11">
    <property type="entry name" value="RHO GTPASE-ACTIVATING PROTEIN 33"/>
    <property type="match status" value="1"/>
</dbReference>
<feature type="region of interest" description="Disordered" evidence="2">
    <location>
        <begin position="1"/>
        <end position="25"/>
    </location>
</feature>
<proteinExistence type="predicted"/>
<name>A0ABN9FJF5_9NEOB</name>
<keyword evidence="5" id="KW-1185">Reference proteome</keyword>